<feature type="compositionally biased region" description="Basic and acidic residues" evidence="3">
    <location>
        <begin position="294"/>
        <end position="315"/>
    </location>
</feature>
<keyword evidence="1" id="KW-0677">Repeat</keyword>
<protein>
    <submittedName>
        <fullName evidence="4">Uncharacterized protein</fullName>
    </submittedName>
</protein>
<evidence type="ECO:0000256" key="1">
    <source>
        <dbReference type="ARBA" id="ARBA00022737"/>
    </source>
</evidence>
<dbReference type="InterPro" id="IPR036770">
    <property type="entry name" value="Ankyrin_rpt-contain_sf"/>
</dbReference>
<feature type="compositionally biased region" description="Basic residues" evidence="3">
    <location>
        <begin position="316"/>
        <end position="329"/>
    </location>
</feature>
<dbReference type="EMBL" id="JRHA01000007">
    <property type="protein sequence ID" value="PQK17437.1"/>
    <property type="molecule type" value="Genomic_DNA"/>
</dbReference>
<feature type="region of interest" description="Disordered" evidence="3">
    <location>
        <begin position="294"/>
        <end position="329"/>
    </location>
</feature>
<dbReference type="PANTHER" id="PTHR24198">
    <property type="entry name" value="ANKYRIN REPEAT AND PROTEIN KINASE DOMAIN-CONTAINING PROTEIN"/>
    <property type="match status" value="1"/>
</dbReference>
<dbReference type="SUPFAM" id="SSF48403">
    <property type="entry name" value="Ankyrin repeat"/>
    <property type="match status" value="2"/>
</dbReference>
<sequence length="329" mass="36455">MFRFLFPRANIQRLDNAGRTLLHATVIGGSRVIARMIGEDGRAMINMMAVDEASMTALEYAVANEDVKMVRCLLTILGPMMKGSRALHKGIVATIERDRIYQSHKALESDSNSGSGEVESGSVAILRLLLSTLEAGSSQLVDAMMEAIREKHDKVVLLLIRDFDIQVDTKSSAGEYPIHVAVQHDYCGIFKILVEDGKASLEKKDRNGRTALECAIGLGRKGIVGYLCQSRAEVPPDSLRLALKYRNYKIAQQLLELGVEVDDECFEAIKKERREATAAKLAKVLKNFQERNNGRARRGVESGGREGESKVAGEKRSRKWRAFGRFGKS</sequence>
<evidence type="ECO:0000256" key="3">
    <source>
        <dbReference type="SAM" id="MobiDB-lite"/>
    </source>
</evidence>
<dbReference type="Proteomes" id="UP000237441">
    <property type="component" value="Unassembled WGS sequence"/>
</dbReference>
<dbReference type="PANTHER" id="PTHR24198:SF165">
    <property type="entry name" value="ANKYRIN REPEAT-CONTAINING PROTEIN-RELATED"/>
    <property type="match status" value="1"/>
</dbReference>
<dbReference type="InterPro" id="IPR002110">
    <property type="entry name" value="Ankyrin_rpt"/>
</dbReference>
<organism evidence="4 5">
    <name type="scientific">Beauveria bassiana</name>
    <name type="common">White muscardine disease fungus</name>
    <name type="synonym">Tritirachium shiotae</name>
    <dbReference type="NCBI Taxonomy" id="176275"/>
    <lineage>
        <taxon>Eukaryota</taxon>
        <taxon>Fungi</taxon>
        <taxon>Dikarya</taxon>
        <taxon>Ascomycota</taxon>
        <taxon>Pezizomycotina</taxon>
        <taxon>Sordariomycetes</taxon>
        <taxon>Hypocreomycetidae</taxon>
        <taxon>Hypocreales</taxon>
        <taxon>Cordycipitaceae</taxon>
        <taxon>Beauveria</taxon>
    </lineage>
</organism>
<dbReference type="Pfam" id="PF12796">
    <property type="entry name" value="Ank_2"/>
    <property type="match status" value="1"/>
</dbReference>
<proteinExistence type="predicted"/>
<keyword evidence="2" id="KW-0040">ANK repeat</keyword>
<evidence type="ECO:0000313" key="5">
    <source>
        <dbReference type="Proteomes" id="UP000237441"/>
    </source>
</evidence>
<accession>A0A2S7YMY7</accession>
<dbReference type="SMART" id="SM00248">
    <property type="entry name" value="ANK"/>
    <property type="match status" value="5"/>
</dbReference>
<evidence type="ECO:0000313" key="4">
    <source>
        <dbReference type="EMBL" id="PQK17437.1"/>
    </source>
</evidence>
<evidence type="ECO:0000256" key="2">
    <source>
        <dbReference type="ARBA" id="ARBA00023043"/>
    </source>
</evidence>
<dbReference type="AlphaFoldDB" id="A0A2S7YMY7"/>
<gene>
    <name evidence="4" type="ORF">BB8028_0007g06320</name>
</gene>
<comment type="caution">
    <text evidence="4">The sequence shown here is derived from an EMBL/GenBank/DDBJ whole genome shotgun (WGS) entry which is preliminary data.</text>
</comment>
<name>A0A2S7YMY7_BEABA</name>
<reference evidence="4 5" key="1">
    <citation type="submission" date="2016-07" db="EMBL/GenBank/DDBJ databases">
        <title>Comparative genomics of the entomopathogenic fungus Beauveria bassiana.</title>
        <authorList>
            <person name="Valero Jimenez C.A."/>
            <person name="Zwaan B.J."/>
            <person name="Van Kan J.A."/>
            <person name="Takken W."/>
            <person name="Debets A.J."/>
            <person name="Schoustra S.E."/>
            <person name="Koenraadt C.J."/>
        </authorList>
    </citation>
    <scope>NUCLEOTIDE SEQUENCE [LARGE SCALE GENOMIC DNA]</scope>
    <source>
        <strain evidence="4 5">ARSEF 8028</strain>
    </source>
</reference>
<dbReference type="Gene3D" id="1.25.40.20">
    <property type="entry name" value="Ankyrin repeat-containing domain"/>
    <property type="match status" value="1"/>
</dbReference>
<dbReference type="OrthoDB" id="60433at2759"/>